<evidence type="ECO:0000313" key="11">
    <source>
        <dbReference type="Proteomes" id="UP000681343"/>
    </source>
</evidence>
<dbReference type="RefSeq" id="WP_212820933.1">
    <property type="nucleotide sequence ID" value="NZ_AP023416.1"/>
</dbReference>
<dbReference type="KEGG" id="vfa:MM35RIKEN_18090"/>
<dbReference type="KEGG" id="vfa:MM35RIKEN_15820"/>
<evidence type="ECO:0000313" key="10">
    <source>
        <dbReference type="EMBL" id="BCK79617.1"/>
    </source>
</evidence>
<evidence type="ECO:0000256" key="2">
    <source>
        <dbReference type="ARBA" id="ARBA00006683"/>
    </source>
</evidence>
<evidence type="ECO:0000256" key="1">
    <source>
        <dbReference type="ARBA" id="ARBA00004651"/>
    </source>
</evidence>
<keyword evidence="6 7" id="KW-0472">Membrane</keyword>
<keyword evidence="4 7" id="KW-0812">Transmembrane</keyword>
<gene>
    <name evidence="9" type="ORF">MM35RIKEN_15820</name>
    <name evidence="10" type="ORF">MM35RIKEN_18090</name>
</gene>
<keyword evidence="3" id="KW-1003">Cell membrane</keyword>
<dbReference type="Pfam" id="PF02706">
    <property type="entry name" value="Wzz"/>
    <property type="match status" value="1"/>
</dbReference>
<keyword evidence="9" id="KW-0614">Plasmid</keyword>
<dbReference type="EMBL" id="AP023416">
    <property type="protein sequence ID" value="BCK79617.1"/>
    <property type="molecule type" value="Genomic_DNA"/>
</dbReference>
<dbReference type="PANTHER" id="PTHR32309:SF31">
    <property type="entry name" value="CAPSULAR EXOPOLYSACCHARIDE FAMILY"/>
    <property type="match status" value="1"/>
</dbReference>
<evidence type="ECO:0000256" key="6">
    <source>
        <dbReference type="ARBA" id="ARBA00023136"/>
    </source>
</evidence>
<dbReference type="InterPro" id="IPR050445">
    <property type="entry name" value="Bact_polysacc_biosynth/exp"/>
</dbReference>
<evidence type="ECO:0000256" key="5">
    <source>
        <dbReference type="ARBA" id="ARBA00022989"/>
    </source>
</evidence>
<dbReference type="PANTHER" id="PTHR32309">
    <property type="entry name" value="TYROSINE-PROTEIN KINASE"/>
    <property type="match status" value="1"/>
</dbReference>
<comment type="subcellular location">
    <subcellularLocation>
        <location evidence="1">Cell membrane</location>
        <topology evidence="1">Multi-pass membrane protein</topology>
    </subcellularLocation>
</comment>
<proteinExistence type="inferred from homology"/>
<evidence type="ECO:0000256" key="4">
    <source>
        <dbReference type="ARBA" id="ARBA00022692"/>
    </source>
</evidence>
<accession>A0A810PUD7</accession>
<dbReference type="InterPro" id="IPR003856">
    <property type="entry name" value="LPS_length_determ_N"/>
</dbReference>
<keyword evidence="11" id="KW-1185">Reference proteome</keyword>
<evidence type="ECO:0000313" key="9">
    <source>
        <dbReference type="EMBL" id="BCK79390.1"/>
    </source>
</evidence>
<sequence>MDEKKSIKLDFWKCIEYLRPKAAVVICLTVLLALGGFLTARFLIPPTYRAELLLYASNSGGPGVAEPATLTASDLAASKSLVDTCAALLDSRTLYEEVARLSDPDGGYKSWHRRVTAASAEGSEVFRVYVTDRDPTRAAAIANAVAEVFPGYVSGIAEGCSLHVVDRATVPEERYAPSSAKYAALAGLLGAALSCAWVVMSGLAAELRGSAACAAYKGR</sequence>
<feature type="transmembrane region" description="Helical" evidence="7">
    <location>
        <begin position="21"/>
        <end position="44"/>
    </location>
</feature>
<feature type="transmembrane region" description="Helical" evidence="7">
    <location>
        <begin position="182"/>
        <end position="200"/>
    </location>
</feature>
<dbReference type="GO" id="GO:0005886">
    <property type="term" value="C:plasma membrane"/>
    <property type="evidence" value="ECO:0007669"/>
    <property type="project" value="UniProtKB-SubCell"/>
</dbReference>
<reference evidence="9" key="1">
    <citation type="submission" date="2020-09" db="EMBL/GenBank/DDBJ databases">
        <title>New species isolated from human feces.</title>
        <authorList>
            <person name="Kitahara M."/>
            <person name="Shigeno Y."/>
            <person name="Shime M."/>
            <person name="Matsumoto Y."/>
            <person name="Nakamura S."/>
            <person name="Motooka D."/>
            <person name="Fukuoka S."/>
            <person name="Nishikawa H."/>
            <person name="Benno Y."/>
        </authorList>
    </citation>
    <scope>NUCLEOTIDE SEQUENCE</scope>
    <source>
        <strain evidence="9">MM35</strain>
        <plasmid evidence="9">pMM35_01</plasmid>
    </source>
</reference>
<feature type="domain" description="Polysaccharide chain length determinant N-terminal" evidence="8">
    <location>
        <begin position="9"/>
        <end position="99"/>
    </location>
</feature>
<organism evidence="9 11">
    <name type="scientific">Vescimonas fastidiosa</name>
    <dbReference type="NCBI Taxonomy" id="2714353"/>
    <lineage>
        <taxon>Bacteria</taxon>
        <taxon>Bacillati</taxon>
        <taxon>Bacillota</taxon>
        <taxon>Clostridia</taxon>
        <taxon>Eubacteriales</taxon>
        <taxon>Oscillospiraceae</taxon>
        <taxon>Vescimonas</taxon>
    </lineage>
</organism>
<evidence type="ECO:0000256" key="7">
    <source>
        <dbReference type="SAM" id="Phobius"/>
    </source>
</evidence>
<name>A0A810PUD7_9FIRM</name>
<keyword evidence="5 7" id="KW-1133">Transmembrane helix</keyword>
<comment type="similarity">
    <text evidence="2">Belongs to the CpsC/CapA family.</text>
</comment>
<dbReference type="AlphaFoldDB" id="A0A810PUD7"/>
<dbReference type="Proteomes" id="UP000681343">
    <property type="component" value="Plasmid pMM35_01"/>
</dbReference>
<evidence type="ECO:0000259" key="8">
    <source>
        <dbReference type="Pfam" id="PF02706"/>
    </source>
</evidence>
<dbReference type="EMBL" id="AP023416">
    <property type="protein sequence ID" value="BCK79390.1"/>
    <property type="molecule type" value="Genomic_DNA"/>
</dbReference>
<geneLocation type="plasmid" evidence="9 11">
    <name>pMM35_01</name>
</geneLocation>
<protein>
    <recommendedName>
        <fullName evidence="8">Polysaccharide chain length determinant N-terminal domain-containing protein</fullName>
    </recommendedName>
</protein>
<evidence type="ECO:0000256" key="3">
    <source>
        <dbReference type="ARBA" id="ARBA00022475"/>
    </source>
</evidence>